<evidence type="ECO:0000256" key="6">
    <source>
        <dbReference type="SAM" id="Phobius"/>
    </source>
</evidence>
<feature type="transmembrane region" description="Helical" evidence="6">
    <location>
        <begin position="174"/>
        <end position="194"/>
    </location>
</feature>
<keyword evidence="3 6" id="KW-0812">Transmembrane</keyword>
<dbReference type="PIRSF" id="PIRSF006060">
    <property type="entry name" value="AA_transporter"/>
    <property type="match status" value="1"/>
</dbReference>
<dbReference type="Pfam" id="PF13520">
    <property type="entry name" value="AA_permease_2"/>
    <property type="match status" value="1"/>
</dbReference>
<dbReference type="InterPro" id="IPR002293">
    <property type="entry name" value="AA/rel_permease1"/>
</dbReference>
<name>A0AAD4CPR9_ASPNN</name>
<keyword evidence="5 6" id="KW-0472">Membrane</keyword>
<feature type="transmembrane region" description="Helical" evidence="6">
    <location>
        <begin position="126"/>
        <end position="154"/>
    </location>
</feature>
<sequence length="567" mass="61436">MASHHELKHMAPASLREVDDRPSSKEMDDINLARMGKRPVLKRNFGLMSMLGFSCTILITWEAIVVLFLQAFQNGGPAGAVYGFIFVWAGVAATFVVLSELASMAPTSGGQYHWCSMLAPPSSMRLLSYLTGWLTVIGWQATFATSCFLSGTLIQGLIALCNSTYVPQPWHGTLLFWAVAFFSIVINSVGGKLLPRFEGIILILHILGFFAILIPLTYMADHGDAKEIFTTFYNMGGWPTQGLSFFIGLVGCVFAFAGGDAAVHMSEEITNAPVAVPRSIMLSVLINGTLGFGMLIATLFCMGNIDQALESPTGYPFMDIYLQATGSVAGTAAMCSIITIMGMCTSVGMLATTSRQLWSFSRDRGVPLWRVWSKVTSTTAIPLYSVILTTVIACLLALINIGSAVAFNALVSMSISGLYLSYMVVAGLLLYRRCTGGISSSKHGSGMDTIVNTAGARLVWGPFHLPGIWGILVNAFAIIYMIIAVFFSFWPPMMEVGVQTFNFSIVGTNFPRRGALYIESPTLKVWNGRNRLISSNSPVMAFRITSVILKFPGESVAPLKTLIACMR</sequence>
<evidence type="ECO:0000256" key="5">
    <source>
        <dbReference type="ARBA" id="ARBA00023136"/>
    </source>
</evidence>
<protein>
    <recommendedName>
        <fullName evidence="9">Choline transport protein</fullName>
    </recommendedName>
</protein>
<evidence type="ECO:0000256" key="4">
    <source>
        <dbReference type="ARBA" id="ARBA00022989"/>
    </source>
</evidence>
<feature type="transmembrane region" description="Helical" evidence="6">
    <location>
        <begin position="240"/>
        <end position="259"/>
    </location>
</feature>
<gene>
    <name evidence="7" type="ORF">FE257_006084</name>
</gene>
<reference evidence="7" key="1">
    <citation type="journal article" date="2019" name="Beilstein J. Org. Chem.">
        <title>Nanangenines: drimane sesquiterpenoids as the dominant metabolite cohort of a novel Australian fungus, Aspergillus nanangensis.</title>
        <authorList>
            <person name="Lacey H.J."/>
            <person name="Gilchrist C.L.M."/>
            <person name="Crombie A."/>
            <person name="Kalaitzis J.A."/>
            <person name="Vuong D."/>
            <person name="Rutledge P.J."/>
            <person name="Turner P."/>
            <person name="Pitt J.I."/>
            <person name="Lacey E."/>
            <person name="Chooi Y.H."/>
            <person name="Piggott A.M."/>
        </authorList>
    </citation>
    <scope>NUCLEOTIDE SEQUENCE</scope>
    <source>
        <strain evidence="7">MST-FP2251</strain>
    </source>
</reference>
<feature type="transmembrane region" description="Helical" evidence="6">
    <location>
        <begin position="81"/>
        <end position="105"/>
    </location>
</feature>
<reference evidence="7" key="2">
    <citation type="submission" date="2020-02" db="EMBL/GenBank/DDBJ databases">
        <authorList>
            <person name="Gilchrist C.L.M."/>
            <person name="Chooi Y.-H."/>
        </authorList>
    </citation>
    <scope>NUCLEOTIDE SEQUENCE</scope>
    <source>
        <strain evidence="7">MST-FP2251</strain>
    </source>
</reference>
<dbReference type="AlphaFoldDB" id="A0AAD4CPR9"/>
<organism evidence="7 8">
    <name type="scientific">Aspergillus nanangensis</name>
    <dbReference type="NCBI Taxonomy" id="2582783"/>
    <lineage>
        <taxon>Eukaryota</taxon>
        <taxon>Fungi</taxon>
        <taxon>Dikarya</taxon>
        <taxon>Ascomycota</taxon>
        <taxon>Pezizomycotina</taxon>
        <taxon>Eurotiomycetes</taxon>
        <taxon>Eurotiomycetidae</taxon>
        <taxon>Eurotiales</taxon>
        <taxon>Aspergillaceae</taxon>
        <taxon>Aspergillus</taxon>
        <taxon>Aspergillus subgen. Circumdati</taxon>
    </lineage>
</organism>
<dbReference type="Gene3D" id="1.20.1740.10">
    <property type="entry name" value="Amino acid/polyamine transporter I"/>
    <property type="match status" value="1"/>
</dbReference>
<evidence type="ECO:0000313" key="8">
    <source>
        <dbReference type="Proteomes" id="UP001194746"/>
    </source>
</evidence>
<comment type="caution">
    <text evidence="7">The sequence shown here is derived from an EMBL/GenBank/DDBJ whole genome shotgun (WGS) entry which is preliminary data.</text>
</comment>
<accession>A0AAD4CPR9</accession>
<evidence type="ECO:0000256" key="3">
    <source>
        <dbReference type="ARBA" id="ARBA00022692"/>
    </source>
</evidence>
<dbReference type="PANTHER" id="PTHR45649">
    <property type="entry name" value="AMINO-ACID PERMEASE BAT1"/>
    <property type="match status" value="1"/>
</dbReference>
<keyword evidence="8" id="KW-1185">Reference proteome</keyword>
<dbReference type="GO" id="GO:0022857">
    <property type="term" value="F:transmembrane transporter activity"/>
    <property type="evidence" value="ECO:0007669"/>
    <property type="project" value="InterPro"/>
</dbReference>
<feature type="transmembrane region" description="Helical" evidence="6">
    <location>
        <begin position="405"/>
        <end position="431"/>
    </location>
</feature>
<keyword evidence="4 6" id="KW-1133">Transmembrane helix</keyword>
<dbReference type="GO" id="GO:0016020">
    <property type="term" value="C:membrane"/>
    <property type="evidence" value="ECO:0007669"/>
    <property type="project" value="UniProtKB-SubCell"/>
</dbReference>
<evidence type="ECO:0000313" key="7">
    <source>
        <dbReference type="EMBL" id="KAF9890416.1"/>
    </source>
</evidence>
<dbReference type="EMBL" id="VCAU01000027">
    <property type="protein sequence ID" value="KAF9890416.1"/>
    <property type="molecule type" value="Genomic_DNA"/>
</dbReference>
<proteinExistence type="predicted"/>
<keyword evidence="2" id="KW-0813">Transport</keyword>
<feature type="transmembrane region" description="Helical" evidence="6">
    <location>
        <begin position="371"/>
        <end position="399"/>
    </location>
</feature>
<evidence type="ECO:0000256" key="2">
    <source>
        <dbReference type="ARBA" id="ARBA00022448"/>
    </source>
</evidence>
<evidence type="ECO:0000256" key="1">
    <source>
        <dbReference type="ARBA" id="ARBA00004141"/>
    </source>
</evidence>
<dbReference type="Proteomes" id="UP001194746">
    <property type="component" value="Unassembled WGS sequence"/>
</dbReference>
<feature type="transmembrane region" description="Helical" evidence="6">
    <location>
        <begin position="467"/>
        <end position="490"/>
    </location>
</feature>
<feature type="transmembrane region" description="Helical" evidence="6">
    <location>
        <begin position="45"/>
        <end position="69"/>
    </location>
</feature>
<dbReference type="PANTHER" id="PTHR45649:SF1">
    <property type="entry name" value="TRANSPORTER, PUTATIVE (EUROFUNG)-RELATED"/>
    <property type="match status" value="1"/>
</dbReference>
<feature type="transmembrane region" description="Helical" evidence="6">
    <location>
        <begin position="201"/>
        <end position="220"/>
    </location>
</feature>
<comment type="subcellular location">
    <subcellularLocation>
        <location evidence="1">Membrane</location>
        <topology evidence="1">Multi-pass membrane protein</topology>
    </subcellularLocation>
</comment>
<evidence type="ECO:0008006" key="9">
    <source>
        <dbReference type="Google" id="ProtNLM"/>
    </source>
</evidence>
<feature type="transmembrane region" description="Helical" evidence="6">
    <location>
        <begin position="320"/>
        <end position="350"/>
    </location>
</feature>
<feature type="transmembrane region" description="Helical" evidence="6">
    <location>
        <begin position="280"/>
        <end position="300"/>
    </location>
</feature>